<keyword evidence="2" id="KW-1185">Reference proteome</keyword>
<dbReference type="EMBL" id="JAEPRB010001029">
    <property type="protein sequence ID" value="KAG2208793.1"/>
    <property type="molecule type" value="Genomic_DNA"/>
</dbReference>
<dbReference type="OrthoDB" id="2299152at2759"/>
<gene>
    <name evidence="1" type="ORF">INT45_003536</name>
</gene>
<organism evidence="1 2">
    <name type="scientific">Circinella minor</name>
    <dbReference type="NCBI Taxonomy" id="1195481"/>
    <lineage>
        <taxon>Eukaryota</taxon>
        <taxon>Fungi</taxon>
        <taxon>Fungi incertae sedis</taxon>
        <taxon>Mucoromycota</taxon>
        <taxon>Mucoromycotina</taxon>
        <taxon>Mucoromycetes</taxon>
        <taxon>Mucorales</taxon>
        <taxon>Lichtheimiaceae</taxon>
        <taxon>Circinella</taxon>
    </lineage>
</organism>
<protein>
    <submittedName>
        <fullName evidence="1">Uncharacterized protein</fullName>
    </submittedName>
</protein>
<name>A0A8H7V9W4_9FUNG</name>
<dbReference type="AlphaFoldDB" id="A0A8H7V9W4"/>
<feature type="non-terminal residue" evidence="1">
    <location>
        <position position="1"/>
    </location>
</feature>
<evidence type="ECO:0000313" key="1">
    <source>
        <dbReference type="EMBL" id="KAG2208793.1"/>
    </source>
</evidence>
<accession>A0A8H7V9W4</accession>
<sequence length="112" mass="12523">KLKACQAAHQKYNALLKDQYPDGEKLLSLECMSPKVSDAESEGNGLVRFTLSFRKPNVNDKCIVEIFFGELDNLSKGGRKRKGIEAKERRVGGVREAPISEETVASWPNWAK</sequence>
<comment type="caution">
    <text evidence="1">The sequence shown here is derived from an EMBL/GenBank/DDBJ whole genome shotgun (WGS) entry which is preliminary data.</text>
</comment>
<proteinExistence type="predicted"/>
<reference evidence="1 2" key="1">
    <citation type="submission" date="2020-12" db="EMBL/GenBank/DDBJ databases">
        <title>Metabolic potential, ecology and presence of endohyphal bacteria is reflected in genomic diversity of Mucoromycotina.</title>
        <authorList>
            <person name="Muszewska A."/>
            <person name="Okrasinska A."/>
            <person name="Steczkiewicz K."/>
            <person name="Drgas O."/>
            <person name="Orlowska M."/>
            <person name="Perlinska-Lenart U."/>
            <person name="Aleksandrzak-Piekarczyk T."/>
            <person name="Szatraj K."/>
            <person name="Zielenkiewicz U."/>
            <person name="Pilsyk S."/>
            <person name="Malc E."/>
            <person name="Mieczkowski P."/>
            <person name="Kruszewska J.S."/>
            <person name="Biernat P."/>
            <person name="Pawlowska J."/>
        </authorList>
    </citation>
    <scope>NUCLEOTIDE SEQUENCE [LARGE SCALE GENOMIC DNA]</scope>
    <source>
        <strain evidence="1 2">CBS 142.35</strain>
    </source>
</reference>
<dbReference type="Proteomes" id="UP000646827">
    <property type="component" value="Unassembled WGS sequence"/>
</dbReference>
<evidence type="ECO:0000313" key="2">
    <source>
        <dbReference type="Proteomes" id="UP000646827"/>
    </source>
</evidence>